<dbReference type="InterPro" id="IPR012337">
    <property type="entry name" value="RNaseH-like_sf"/>
</dbReference>
<evidence type="ECO:0000259" key="1">
    <source>
        <dbReference type="PROSITE" id="PS50994"/>
    </source>
</evidence>
<dbReference type="PROSITE" id="PS50994">
    <property type="entry name" value="INTEGRASE"/>
    <property type="match status" value="1"/>
</dbReference>
<comment type="caution">
    <text evidence="2">The sequence shown here is derived from an EMBL/GenBank/DDBJ whole genome shotgun (WGS) entry which is preliminary data.</text>
</comment>
<evidence type="ECO:0000313" key="3">
    <source>
        <dbReference type="Proteomes" id="UP001604336"/>
    </source>
</evidence>
<keyword evidence="2" id="KW-0808">Transferase</keyword>
<dbReference type="SUPFAM" id="SSF53098">
    <property type="entry name" value="Ribonuclease H-like"/>
    <property type="match status" value="1"/>
</dbReference>
<keyword evidence="2" id="KW-0695">RNA-directed DNA polymerase</keyword>
<accession>A0ABD1RUY1</accession>
<organism evidence="2 3">
    <name type="scientific">Abeliophyllum distichum</name>
    <dbReference type="NCBI Taxonomy" id="126358"/>
    <lineage>
        <taxon>Eukaryota</taxon>
        <taxon>Viridiplantae</taxon>
        <taxon>Streptophyta</taxon>
        <taxon>Embryophyta</taxon>
        <taxon>Tracheophyta</taxon>
        <taxon>Spermatophyta</taxon>
        <taxon>Magnoliopsida</taxon>
        <taxon>eudicotyledons</taxon>
        <taxon>Gunneridae</taxon>
        <taxon>Pentapetalae</taxon>
        <taxon>asterids</taxon>
        <taxon>lamiids</taxon>
        <taxon>Lamiales</taxon>
        <taxon>Oleaceae</taxon>
        <taxon>Forsythieae</taxon>
        <taxon>Abeliophyllum</taxon>
    </lineage>
</organism>
<name>A0ABD1RUY1_9LAMI</name>
<sequence>MIMQGSATSARNLMLCQSSQLRTSAPVTNSWTFVKCGINFIVPFPTGRGGIRFAVVAVDYFTKWCEAEPLAKSTKENVWKFWKNIICLFGILHSIVSDYSTQFAERKFNSNYEDMGIRRDFSTPTIHSLTVK</sequence>
<keyword evidence="3" id="KW-1185">Reference proteome</keyword>
<dbReference type="Pfam" id="PF00665">
    <property type="entry name" value="rve"/>
    <property type="match status" value="1"/>
</dbReference>
<dbReference type="PANTHER" id="PTHR37984">
    <property type="entry name" value="PROTEIN CBG26694"/>
    <property type="match status" value="1"/>
</dbReference>
<keyword evidence="2" id="KW-0548">Nucleotidyltransferase</keyword>
<dbReference type="InterPro" id="IPR050951">
    <property type="entry name" value="Retrovirus_Pol_polyprotein"/>
</dbReference>
<dbReference type="Gene3D" id="3.30.420.10">
    <property type="entry name" value="Ribonuclease H-like superfamily/Ribonuclease H"/>
    <property type="match status" value="1"/>
</dbReference>
<evidence type="ECO:0000313" key="2">
    <source>
        <dbReference type="EMBL" id="KAL2491528.1"/>
    </source>
</evidence>
<dbReference type="InterPro" id="IPR036397">
    <property type="entry name" value="RNaseH_sf"/>
</dbReference>
<dbReference type="PANTHER" id="PTHR37984:SF5">
    <property type="entry name" value="PROTEIN NYNRIN-LIKE"/>
    <property type="match status" value="1"/>
</dbReference>
<feature type="domain" description="Integrase catalytic" evidence="1">
    <location>
        <begin position="22"/>
        <end position="132"/>
    </location>
</feature>
<proteinExistence type="predicted"/>
<dbReference type="AlphaFoldDB" id="A0ABD1RUY1"/>
<protein>
    <submittedName>
        <fullName evidence="2">Reverse transcriptase</fullName>
    </submittedName>
</protein>
<reference evidence="3" key="1">
    <citation type="submission" date="2024-07" db="EMBL/GenBank/DDBJ databases">
        <title>Two chromosome-level genome assemblies of Korean endemic species Abeliophyllum distichum and Forsythia ovata (Oleaceae).</title>
        <authorList>
            <person name="Jang H."/>
        </authorList>
    </citation>
    <scope>NUCLEOTIDE SEQUENCE [LARGE SCALE GENOMIC DNA]</scope>
</reference>
<gene>
    <name evidence="2" type="ORF">Adt_27156</name>
</gene>
<dbReference type="InterPro" id="IPR001584">
    <property type="entry name" value="Integrase_cat-core"/>
</dbReference>
<dbReference type="Proteomes" id="UP001604336">
    <property type="component" value="Unassembled WGS sequence"/>
</dbReference>
<dbReference type="EMBL" id="JBFOLK010000008">
    <property type="protein sequence ID" value="KAL2491528.1"/>
    <property type="molecule type" value="Genomic_DNA"/>
</dbReference>
<dbReference type="GO" id="GO:0003964">
    <property type="term" value="F:RNA-directed DNA polymerase activity"/>
    <property type="evidence" value="ECO:0007669"/>
    <property type="project" value="UniProtKB-KW"/>
</dbReference>